<evidence type="ECO:0000256" key="1">
    <source>
        <dbReference type="SAM" id="Phobius"/>
    </source>
</evidence>
<organism evidence="2 3">
    <name type="scientific">Pristionchus entomophagus</name>
    <dbReference type="NCBI Taxonomy" id="358040"/>
    <lineage>
        <taxon>Eukaryota</taxon>
        <taxon>Metazoa</taxon>
        <taxon>Ecdysozoa</taxon>
        <taxon>Nematoda</taxon>
        <taxon>Chromadorea</taxon>
        <taxon>Rhabditida</taxon>
        <taxon>Rhabditina</taxon>
        <taxon>Diplogasteromorpha</taxon>
        <taxon>Diplogasteroidea</taxon>
        <taxon>Neodiplogasteridae</taxon>
        <taxon>Pristionchus</taxon>
    </lineage>
</organism>
<dbReference type="Proteomes" id="UP001432027">
    <property type="component" value="Unassembled WGS sequence"/>
</dbReference>
<feature type="transmembrane region" description="Helical" evidence="1">
    <location>
        <begin position="16"/>
        <end position="37"/>
    </location>
</feature>
<evidence type="ECO:0000313" key="2">
    <source>
        <dbReference type="EMBL" id="GMT07165.1"/>
    </source>
</evidence>
<evidence type="ECO:0000313" key="3">
    <source>
        <dbReference type="Proteomes" id="UP001432027"/>
    </source>
</evidence>
<comment type="caution">
    <text evidence="2">The sequence shown here is derived from an EMBL/GenBank/DDBJ whole genome shotgun (WGS) entry which is preliminary data.</text>
</comment>
<keyword evidence="1" id="KW-0472">Membrane</keyword>
<keyword evidence="1" id="KW-0812">Transmembrane</keyword>
<proteinExistence type="predicted"/>
<feature type="non-terminal residue" evidence="2">
    <location>
        <position position="1"/>
    </location>
</feature>
<protein>
    <recommendedName>
        <fullName evidence="4">Serpentine receptor class gamma</fullName>
    </recommendedName>
</protein>
<keyword evidence="3" id="KW-1185">Reference proteome</keyword>
<feature type="transmembrane region" description="Helical" evidence="1">
    <location>
        <begin position="129"/>
        <end position="147"/>
    </location>
</feature>
<evidence type="ECO:0008006" key="4">
    <source>
        <dbReference type="Google" id="ProtNLM"/>
    </source>
</evidence>
<feature type="non-terminal residue" evidence="2">
    <location>
        <position position="188"/>
    </location>
</feature>
<keyword evidence="1" id="KW-1133">Transmembrane helix</keyword>
<gene>
    <name evidence="2" type="ORF">PENTCL1PPCAC_29339</name>
</gene>
<name>A0AAV5ULT1_9BILA</name>
<sequence>HLYVFQSSFLVRLDKINTAILLSSGVITFPPAIFAYIRILTIPDFKKEYLLKLFVLNGFSVNILSTINIQYKRFKNFLIYMTCNGFQNFLIYMVVIVEIQFTNWPFTYYVYKWLRGTPIPLFFRFTQDFAYSLMWQSMFYISLNRYLTIRIDGMSMRNAWRYFIFSTSSSIIIAAVLGFPLFFSGFSY</sequence>
<dbReference type="EMBL" id="BTSX01000006">
    <property type="protein sequence ID" value="GMT07165.1"/>
    <property type="molecule type" value="Genomic_DNA"/>
</dbReference>
<dbReference type="AlphaFoldDB" id="A0AAV5ULT1"/>
<feature type="transmembrane region" description="Helical" evidence="1">
    <location>
        <begin position="159"/>
        <end position="183"/>
    </location>
</feature>
<reference evidence="2" key="1">
    <citation type="submission" date="2023-10" db="EMBL/GenBank/DDBJ databases">
        <title>Genome assembly of Pristionchus species.</title>
        <authorList>
            <person name="Yoshida K."/>
            <person name="Sommer R.J."/>
        </authorList>
    </citation>
    <scope>NUCLEOTIDE SEQUENCE</scope>
    <source>
        <strain evidence="2">RS0144</strain>
    </source>
</reference>
<accession>A0AAV5ULT1</accession>